<organism evidence="2 3">
    <name type="scientific">Vanilla planifolia</name>
    <name type="common">Vanilla</name>
    <dbReference type="NCBI Taxonomy" id="51239"/>
    <lineage>
        <taxon>Eukaryota</taxon>
        <taxon>Viridiplantae</taxon>
        <taxon>Streptophyta</taxon>
        <taxon>Embryophyta</taxon>
        <taxon>Tracheophyta</taxon>
        <taxon>Spermatophyta</taxon>
        <taxon>Magnoliopsida</taxon>
        <taxon>Liliopsida</taxon>
        <taxon>Asparagales</taxon>
        <taxon>Orchidaceae</taxon>
        <taxon>Vanilloideae</taxon>
        <taxon>Vanilleae</taxon>
        <taxon>Vanilla</taxon>
    </lineage>
</organism>
<sequence length="148" mass="17446">MSSGAIRQSALVNAKIAAIKMHKHCRDTSGRRRRQQRGCRERYQHRWAQYHQVPKKSANRLCPAGQERRSFHRNLEIAQPNFNMSNTVFRRINDREFAPPARNAPNSGKPTESDEDAWRREHRAQRIDERKKIMKYGRRGIAKNNTLK</sequence>
<reference evidence="2 3" key="1">
    <citation type="journal article" date="2020" name="Nat. Food">
        <title>A phased Vanilla planifolia genome enables genetic improvement of flavour and production.</title>
        <authorList>
            <person name="Hasing T."/>
            <person name="Tang H."/>
            <person name="Brym M."/>
            <person name="Khazi F."/>
            <person name="Huang T."/>
            <person name="Chambers A.H."/>
        </authorList>
    </citation>
    <scope>NUCLEOTIDE SEQUENCE [LARGE SCALE GENOMIC DNA]</scope>
    <source>
        <tissue evidence="2">Leaf</tissue>
    </source>
</reference>
<feature type="region of interest" description="Disordered" evidence="1">
    <location>
        <begin position="93"/>
        <end position="148"/>
    </location>
</feature>
<feature type="compositionally biased region" description="Basic residues" evidence="1">
    <location>
        <begin position="132"/>
        <end position="141"/>
    </location>
</feature>
<evidence type="ECO:0000256" key="1">
    <source>
        <dbReference type="SAM" id="MobiDB-lite"/>
    </source>
</evidence>
<dbReference type="AlphaFoldDB" id="A0A835V013"/>
<gene>
    <name evidence="2" type="ORF">HPP92_012810</name>
</gene>
<name>A0A835V013_VANPL</name>
<proteinExistence type="predicted"/>
<dbReference type="Proteomes" id="UP000639772">
    <property type="component" value="Chromosome 6"/>
</dbReference>
<dbReference type="EMBL" id="JADCNM010000006">
    <property type="protein sequence ID" value="KAG0478091.1"/>
    <property type="molecule type" value="Genomic_DNA"/>
</dbReference>
<accession>A0A835V013</accession>
<evidence type="ECO:0000313" key="2">
    <source>
        <dbReference type="EMBL" id="KAG0478091.1"/>
    </source>
</evidence>
<feature type="compositionally biased region" description="Basic and acidic residues" evidence="1">
    <location>
        <begin position="116"/>
        <end position="131"/>
    </location>
</feature>
<comment type="caution">
    <text evidence="2">The sequence shown here is derived from an EMBL/GenBank/DDBJ whole genome shotgun (WGS) entry which is preliminary data.</text>
</comment>
<protein>
    <submittedName>
        <fullName evidence="2">Uncharacterized protein</fullName>
    </submittedName>
</protein>
<evidence type="ECO:0000313" key="3">
    <source>
        <dbReference type="Proteomes" id="UP000639772"/>
    </source>
</evidence>